<dbReference type="SUPFAM" id="SSF51735">
    <property type="entry name" value="NAD(P)-binding Rossmann-fold domains"/>
    <property type="match status" value="1"/>
</dbReference>
<reference evidence="5" key="1">
    <citation type="journal article" date="2019" name="Environ. Microbiol.">
        <title>Fungal ecological strategies reflected in gene transcription - a case study of two litter decomposers.</title>
        <authorList>
            <person name="Barbi F."/>
            <person name="Kohler A."/>
            <person name="Barry K."/>
            <person name="Baskaran P."/>
            <person name="Daum C."/>
            <person name="Fauchery L."/>
            <person name="Ihrmark K."/>
            <person name="Kuo A."/>
            <person name="LaButti K."/>
            <person name="Lipzen A."/>
            <person name="Morin E."/>
            <person name="Grigoriev I.V."/>
            <person name="Henrissat B."/>
            <person name="Lindahl B."/>
            <person name="Martin F."/>
        </authorList>
    </citation>
    <scope>NUCLEOTIDE SEQUENCE</scope>
    <source>
        <strain evidence="5">JB14</strain>
    </source>
</reference>
<dbReference type="PRINTS" id="PR00080">
    <property type="entry name" value="SDRFAMILY"/>
</dbReference>
<dbReference type="PANTHER" id="PTHR43976">
    <property type="entry name" value="SHORT CHAIN DEHYDROGENASE"/>
    <property type="match status" value="1"/>
</dbReference>
<dbReference type="PRINTS" id="PR00081">
    <property type="entry name" value="GDHRDH"/>
</dbReference>
<dbReference type="OrthoDB" id="1274115at2759"/>
<dbReference type="Gene3D" id="3.40.50.720">
    <property type="entry name" value="NAD(P)-binding Rossmann-like Domain"/>
    <property type="match status" value="1"/>
</dbReference>
<evidence type="ECO:0000313" key="5">
    <source>
        <dbReference type="EMBL" id="KAE9410008.1"/>
    </source>
</evidence>
<protein>
    <submittedName>
        <fullName evidence="5">3-oxoacyl-reductase</fullName>
    </submittedName>
</protein>
<proteinExistence type="inferred from homology"/>
<evidence type="ECO:0000256" key="4">
    <source>
        <dbReference type="RuleBase" id="RU000363"/>
    </source>
</evidence>
<dbReference type="InterPro" id="IPR002347">
    <property type="entry name" value="SDR_fam"/>
</dbReference>
<evidence type="ECO:0000256" key="3">
    <source>
        <dbReference type="ARBA" id="ARBA00023002"/>
    </source>
</evidence>
<evidence type="ECO:0000313" key="6">
    <source>
        <dbReference type="Proteomes" id="UP000799118"/>
    </source>
</evidence>
<dbReference type="Proteomes" id="UP000799118">
    <property type="component" value="Unassembled WGS sequence"/>
</dbReference>
<dbReference type="GO" id="GO:0016491">
    <property type="term" value="F:oxidoreductase activity"/>
    <property type="evidence" value="ECO:0007669"/>
    <property type="project" value="UniProtKB-KW"/>
</dbReference>
<sequence length="289" mass="31447">MSSTDFPVILITGCSTGLGRSLAQEALAKGLRVIATARRLSAIEDLRAKGARVFSLDVNDNVEELGKFAQKSIDAFGQVDILVNNAGWLLGGAVEENTPEEVQSQFNTNFFSVINVTNAFLPHFRGRKTGMIVNISSQGSYLALSGAGIYSATKAALDCLTECWADELRPFNIRVTSVNLGAFRTSVASSNSKPPTNTIEGYDAAHNWHKVIQERAGGELGDPDKGARKLLELVTLKTDKSLPVRFALGEDAIYLIRKRLEGRIAELDEWKSFGIGTNVDGMEYEQASW</sequence>
<dbReference type="InterPro" id="IPR020904">
    <property type="entry name" value="Sc_DH/Rdtase_CS"/>
</dbReference>
<organism evidence="5 6">
    <name type="scientific">Gymnopus androsaceus JB14</name>
    <dbReference type="NCBI Taxonomy" id="1447944"/>
    <lineage>
        <taxon>Eukaryota</taxon>
        <taxon>Fungi</taxon>
        <taxon>Dikarya</taxon>
        <taxon>Basidiomycota</taxon>
        <taxon>Agaricomycotina</taxon>
        <taxon>Agaricomycetes</taxon>
        <taxon>Agaricomycetidae</taxon>
        <taxon>Agaricales</taxon>
        <taxon>Marasmiineae</taxon>
        <taxon>Omphalotaceae</taxon>
        <taxon>Gymnopus</taxon>
    </lineage>
</organism>
<dbReference type="CDD" id="cd05374">
    <property type="entry name" value="17beta-HSD-like_SDR_c"/>
    <property type="match status" value="1"/>
</dbReference>
<gene>
    <name evidence="5" type="ORF">BT96DRAFT_847788</name>
</gene>
<name>A0A6A4ILR0_9AGAR</name>
<keyword evidence="6" id="KW-1185">Reference proteome</keyword>
<dbReference type="PROSITE" id="PS00061">
    <property type="entry name" value="ADH_SHORT"/>
    <property type="match status" value="1"/>
</dbReference>
<dbReference type="PANTHER" id="PTHR43976:SF16">
    <property type="entry name" value="SHORT-CHAIN DEHYDROGENASE_REDUCTASE FAMILY PROTEIN"/>
    <property type="match status" value="1"/>
</dbReference>
<evidence type="ECO:0000256" key="2">
    <source>
        <dbReference type="ARBA" id="ARBA00022857"/>
    </source>
</evidence>
<dbReference type="Pfam" id="PF00106">
    <property type="entry name" value="adh_short"/>
    <property type="match status" value="1"/>
</dbReference>
<dbReference type="EMBL" id="ML769386">
    <property type="protein sequence ID" value="KAE9410008.1"/>
    <property type="molecule type" value="Genomic_DNA"/>
</dbReference>
<keyword evidence="3" id="KW-0560">Oxidoreductase</keyword>
<dbReference type="InterPro" id="IPR051911">
    <property type="entry name" value="SDR_oxidoreductase"/>
</dbReference>
<dbReference type="InterPro" id="IPR036291">
    <property type="entry name" value="NAD(P)-bd_dom_sf"/>
</dbReference>
<accession>A0A6A4ILR0</accession>
<keyword evidence="2" id="KW-0521">NADP</keyword>
<evidence type="ECO:0000256" key="1">
    <source>
        <dbReference type="ARBA" id="ARBA00006484"/>
    </source>
</evidence>
<comment type="similarity">
    <text evidence="1 4">Belongs to the short-chain dehydrogenases/reductases (SDR) family.</text>
</comment>
<dbReference type="AlphaFoldDB" id="A0A6A4ILR0"/>